<proteinExistence type="predicted"/>
<feature type="compositionally biased region" description="Low complexity" evidence="1">
    <location>
        <begin position="120"/>
        <end position="131"/>
    </location>
</feature>
<evidence type="ECO:0000256" key="2">
    <source>
        <dbReference type="SAM" id="SignalP"/>
    </source>
</evidence>
<feature type="signal peptide" evidence="2">
    <location>
        <begin position="1"/>
        <end position="32"/>
    </location>
</feature>
<evidence type="ECO:0000313" key="4">
    <source>
        <dbReference type="Proteomes" id="UP001140949"/>
    </source>
</evidence>
<comment type="caution">
    <text evidence="3">The sequence shown here is derived from an EMBL/GenBank/DDBJ whole genome shotgun (WGS) entry which is preliminary data.</text>
</comment>
<dbReference type="AlphaFoldDB" id="A0AAX6EZ68"/>
<protein>
    <submittedName>
        <fullName evidence="3">Proline-rich protein PRCC</fullName>
    </submittedName>
</protein>
<evidence type="ECO:0000313" key="3">
    <source>
        <dbReference type="EMBL" id="KAJ6809218.1"/>
    </source>
</evidence>
<keyword evidence="4" id="KW-1185">Reference proteome</keyword>
<organism evidence="3 4">
    <name type="scientific">Iris pallida</name>
    <name type="common">Sweet iris</name>
    <dbReference type="NCBI Taxonomy" id="29817"/>
    <lineage>
        <taxon>Eukaryota</taxon>
        <taxon>Viridiplantae</taxon>
        <taxon>Streptophyta</taxon>
        <taxon>Embryophyta</taxon>
        <taxon>Tracheophyta</taxon>
        <taxon>Spermatophyta</taxon>
        <taxon>Magnoliopsida</taxon>
        <taxon>Liliopsida</taxon>
        <taxon>Asparagales</taxon>
        <taxon>Iridaceae</taxon>
        <taxon>Iridoideae</taxon>
        <taxon>Irideae</taxon>
        <taxon>Iris</taxon>
    </lineage>
</organism>
<feature type="compositionally biased region" description="Polar residues" evidence="1">
    <location>
        <begin position="133"/>
        <end position="143"/>
    </location>
</feature>
<keyword evidence="2" id="KW-0732">Signal</keyword>
<sequence>MLLPTTTMKKPNHLLLLLLLSFLLLLSPSAKIQPPPPPRTTTTIKAPVFPILPTPRSQIPTIIIFIQGPNPQSQEACTVHPPFRPFPPQIQPLRRRHRKKTAHQGRQLLFIITEGPQFHAPARPRTPSASPQRKPTFQTSRGSRPSKKGPILTKKGARLRTTGGVTTAEIGRRGQKPTFRIRDRSRRTAKKGAILRATGFDMMLIGLRNLMRLSASLGIMVFTQ</sequence>
<accession>A0AAX6EZ68</accession>
<reference evidence="3" key="2">
    <citation type="submission" date="2023-04" db="EMBL/GenBank/DDBJ databases">
        <authorList>
            <person name="Bruccoleri R.E."/>
            <person name="Oakeley E.J."/>
            <person name="Faust A.-M."/>
            <person name="Dessus-Babus S."/>
            <person name="Altorfer M."/>
            <person name="Burckhardt D."/>
            <person name="Oertli M."/>
            <person name="Naumann U."/>
            <person name="Petersen F."/>
            <person name="Wong J."/>
        </authorList>
    </citation>
    <scope>NUCLEOTIDE SEQUENCE</scope>
    <source>
        <strain evidence="3">GSM-AAB239-AS_SAM_17_03QT</strain>
        <tissue evidence="3">Leaf</tissue>
    </source>
</reference>
<evidence type="ECO:0000256" key="1">
    <source>
        <dbReference type="SAM" id="MobiDB-lite"/>
    </source>
</evidence>
<feature type="chain" id="PRO_5043679875" evidence="2">
    <location>
        <begin position="33"/>
        <end position="224"/>
    </location>
</feature>
<feature type="region of interest" description="Disordered" evidence="1">
    <location>
        <begin position="115"/>
        <end position="153"/>
    </location>
</feature>
<name>A0AAX6EZ68_IRIPA</name>
<dbReference type="Proteomes" id="UP001140949">
    <property type="component" value="Unassembled WGS sequence"/>
</dbReference>
<reference evidence="3" key="1">
    <citation type="journal article" date="2023" name="GigaByte">
        <title>Genome assembly of the bearded iris, Iris pallida Lam.</title>
        <authorList>
            <person name="Bruccoleri R.E."/>
            <person name="Oakeley E.J."/>
            <person name="Faust A.M.E."/>
            <person name="Altorfer M."/>
            <person name="Dessus-Babus S."/>
            <person name="Burckhardt D."/>
            <person name="Oertli M."/>
            <person name="Naumann U."/>
            <person name="Petersen F."/>
            <person name="Wong J."/>
        </authorList>
    </citation>
    <scope>NUCLEOTIDE SEQUENCE</scope>
    <source>
        <strain evidence="3">GSM-AAB239-AS_SAM_17_03QT</strain>
    </source>
</reference>
<dbReference type="EMBL" id="JANAVB010033020">
    <property type="protein sequence ID" value="KAJ6809218.1"/>
    <property type="molecule type" value="Genomic_DNA"/>
</dbReference>
<gene>
    <name evidence="3" type="ORF">M6B38_161505</name>
</gene>